<dbReference type="AlphaFoldDB" id="A0A8S0U4W4"/>
<feature type="domain" description="AB hydrolase-1" evidence="3">
    <location>
        <begin position="87"/>
        <end position="319"/>
    </location>
</feature>
<dbReference type="SUPFAM" id="SSF53474">
    <property type="entry name" value="alpha/beta-Hydrolases"/>
    <property type="match status" value="1"/>
</dbReference>
<dbReference type="Gene3D" id="3.40.50.1820">
    <property type="entry name" value="alpha/beta hydrolase"/>
    <property type="match status" value="1"/>
</dbReference>
<name>A0A8S0U4W4_OLEEU</name>
<dbReference type="InterPro" id="IPR000073">
    <property type="entry name" value="AB_hydrolase_1"/>
</dbReference>
<dbReference type="Gramene" id="OE9A087323T1">
    <property type="protein sequence ID" value="OE9A087323C1"/>
    <property type="gene ID" value="OE9A087323"/>
</dbReference>
<comment type="similarity">
    <text evidence="1">Belongs to the AB hydrolase superfamily.</text>
</comment>
<dbReference type="GO" id="GO:0016787">
    <property type="term" value="F:hydrolase activity"/>
    <property type="evidence" value="ECO:0007669"/>
    <property type="project" value="UniProtKB-KW"/>
</dbReference>
<dbReference type="Pfam" id="PF00561">
    <property type="entry name" value="Abhydrolase_1"/>
    <property type="match status" value="1"/>
</dbReference>
<comment type="caution">
    <text evidence="4">The sequence shown here is derived from an EMBL/GenBank/DDBJ whole genome shotgun (WGS) entry which is preliminary data.</text>
</comment>
<evidence type="ECO:0000256" key="1">
    <source>
        <dbReference type="ARBA" id="ARBA00008645"/>
    </source>
</evidence>
<evidence type="ECO:0000313" key="4">
    <source>
        <dbReference type="EMBL" id="CAA3014049.1"/>
    </source>
</evidence>
<organism evidence="4 5">
    <name type="scientific">Olea europaea subsp. europaea</name>
    <dbReference type="NCBI Taxonomy" id="158383"/>
    <lineage>
        <taxon>Eukaryota</taxon>
        <taxon>Viridiplantae</taxon>
        <taxon>Streptophyta</taxon>
        <taxon>Embryophyta</taxon>
        <taxon>Tracheophyta</taxon>
        <taxon>Spermatophyta</taxon>
        <taxon>Magnoliopsida</taxon>
        <taxon>eudicotyledons</taxon>
        <taxon>Gunneridae</taxon>
        <taxon>Pentapetalae</taxon>
        <taxon>asterids</taxon>
        <taxon>lamiids</taxon>
        <taxon>Lamiales</taxon>
        <taxon>Oleaceae</taxon>
        <taxon>Oleeae</taxon>
        <taxon>Olea</taxon>
    </lineage>
</organism>
<dbReference type="Proteomes" id="UP000594638">
    <property type="component" value="Unassembled WGS sequence"/>
</dbReference>
<dbReference type="OrthoDB" id="408373at2759"/>
<dbReference type="InterPro" id="IPR029058">
    <property type="entry name" value="AB_hydrolase_fold"/>
</dbReference>
<gene>
    <name evidence="4" type="ORF">OLEA9_A087323</name>
</gene>
<evidence type="ECO:0000259" key="3">
    <source>
        <dbReference type="Pfam" id="PF00561"/>
    </source>
</evidence>
<dbReference type="EMBL" id="CACTIH010007465">
    <property type="protein sequence ID" value="CAA3014049.1"/>
    <property type="molecule type" value="Genomic_DNA"/>
</dbReference>
<reference evidence="4 5" key="1">
    <citation type="submission" date="2019-12" db="EMBL/GenBank/DDBJ databases">
        <authorList>
            <person name="Alioto T."/>
            <person name="Alioto T."/>
            <person name="Gomez Garrido J."/>
        </authorList>
    </citation>
    <scope>NUCLEOTIDE SEQUENCE [LARGE SCALE GENOMIC DNA]</scope>
</reference>
<protein>
    <submittedName>
        <fullName evidence="4">Strigolactone esterase D14</fullName>
    </submittedName>
</protein>
<evidence type="ECO:0000313" key="5">
    <source>
        <dbReference type="Proteomes" id="UP000594638"/>
    </source>
</evidence>
<accession>A0A8S0U4W4</accession>
<evidence type="ECO:0000256" key="2">
    <source>
        <dbReference type="ARBA" id="ARBA00022801"/>
    </source>
</evidence>
<keyword evidence="5" id="KW-1185">Reference proteome</keyword>
<proteinExistence type="inferred from homology"/>
<keyword evidence="2" id="KW-0378">Hydrolase</keyword>
<dbReference type="FunFam" id="3.40.50.1820:FF:000042">
    <property type="entry name" value="probable strigolactone esterase DAD2"/>
    <property type="match status" value="1"/>
</dbReference>
<sequence>MIITVKKFDYLLIGFQFVSYIRDQRVPLNNRRKNNYISSSIRSFNLLAQTYWLLFSCFQRKVKKKKMVIHNLLTAMNAKIMGSGKETLVLAHGYGVDQSIWDKELPLLADHYQVVVFDWCFSGAVKDPGLYDAAKYSTYDAFADDLICLLEEMKLKSSVFVGHSMSGMIGCIASIKRPDLFHKLILVGTTPRCTNSEDYEGGFELSGVEEIFSSIKSNYEQWTSSFAALVVDPSDPESVEKLAKSLKRMRPEVAFTLAKTVFLIDYRDMLEKVTTPCCIIQTKNDIVVPNSVPKYMQNKIKGETKVEIIDTEGHFPQLTAHHKFVEVIDASLADK</sequence>
<dbReference type="PANTHER" id="PTHR43039">
    <property type="entry name" value="ESTERASE-RELATED"/>
    <property type="match status" value="1"/>
</dbReference>